<evidence type="ECO:0000256" key="3">
    <source>
        <dbReference type="ARBA" id="ARBA00022801"/>
    </source>
</evidence>
<name>A0A268EVP7_9BACL</name>
<feature type="active site" description="Proton acceptor" evidence="7">
    <location>
        <position position="73"/>
    </location>
</feature>
<feature type="active site" evidence="7">
    <location>
        <position position="130"/>
    </location>
</feature>
<feature type="active site" description="Acyl-ester intermediate" evidence="7">
    <location>
        <position position="70"/>
    </location>
</feature>
<comment type="similarity">
    <text evidence="1 9">Belongs to the peptidase S11 family.</text>
</comment>
<keyword evidence="4" id="KW-0133">Cell shape</keyword>
<organism evidence="11 12">
    <name type="scientific">Paenibacillus campinasensis</name>
    <dbReference type="NCBI Taxonomy" id="66347"/>
    <lineage>
        <taxon>Bacteria</taxon>
        <taxon>Bacillati</taxon>
        <taxon>Bacillota</taxon>
        <taxon>Bacilli</taxon>
        <taxon>Bacillales</taxon>
        <taxon>Paenibacillaceae</taxon>
        <taxon>Paenibacillus</taxon>
    </lineage>
</organism>
<dbReference type="GO" id="GO:0009002">
    <property type="term" value="F:serine-type D-Ala-D-Ala carboxypeptidase activity"/>
    <property type="evidence" value="ECO:0007669"/>
    <property type="project" value="InterPro"/>
</dbReference>
<evidence type="ECO:0000256" key="8">
    <source>
        <dbReference type="PIRSR" id="PIRSR618044-2"/>
    </source>
</evidence>
<keyword evidence="5" id="KW-0573">Peptidoglycan synthesis</keyword>
<evidence type="ECO:0000256" key="1">
    <source>
        <dbReference type="ARBA" id="ARBA00007164"/>
    </source>
</evidence>
<keyword evidence="3" id="KW-0378">Hydrolase</keyword>
<dbReference type="Proteomes" id="UP000215596">
    <property type="component" value="Unassembled WGS sequence"/>
</dbReference>
<reference evidence="11 12" key="1">
    <citation type="submission" date="2017-07" db="EMBL/GenBank/DDBJ databases">
        <title>Isolation and whole genome analysis of endospore-forming bacteria from heroin.</title>
        <authorList>
            <person name="Kalinowski J."/>
            <person name="Ahrens B."/>
            <person name="Al-Dilaimi A."/>
            <person name="Winkler A."/>
            <person name="Wibberg D."/>
            <person name="Schleenbecker U."/>
            <person name="Ruckert C."/>
            <person name="Wolfel R."/>
            <person name="Grass G."/>
        </authorList>
    </citation>
    <scope>NUCLEOTIDE SEQUENCE [LARGE SCALE GENOMIC DNA]</scope>
    <source>
        <strain evidence="11 12">7537-G1</strain>
    </source>
</reference>
<evidence type="ECO:0000259" key="10">
    <source>
        <dbReference type="Pfam" id="PF00768"/>
    </source>
</evidence>
<gene>
    <name evidence="11" type="ORF">CHH67_10690</name>
</gene>
<dbReference type="EMBL" id="NPBY01000031">
    <property type="protein sequence ID" value="PAD77164.1"/>
    <property type="molecule type" value="Genomic_DNA"/>
</dbReference>
<dbReference type="PANTHER" id="PTHR21581:SF11">
    <property type="entry name" value="D-ALANYL-D-ALANINE CARBOXYPEPTIDASE DACA"/>
    <property type="match status" value="1"/>
</dbReference>
<dbReference type="InterPro" id="IPR018044">
    <property type="entry name" value="Peptidase_S11"/>
</dbReference>
<keyword evidence="2" id="KW-0732">Signal</keyword>
<evidence type="ECO:0000313" key="12">
    <source>
        <dbReference type="Proteomes" id="UP000215596"/>
    </source>
</evidence>
<keyword evidence="6" id="KW-0961">Cell wall biogenesis/degradation</keyword>
<dbReference type="RefSeq" id="WP_095265168.1">
    <property type="nucleotide sequence ID" value="NZ_NPBY01000031.1"/>
</dbReference>
<dbReference type="Pfam" id="PF00768">
    <property type="entry name" value="Peptidase_S11"/>
    <property type="match status" value="1"/>
</dbReference>
<sequence length="320" mass="35565">MKKRTRRTRKIREGQLFLLFVCLAIALFLLIWHTYGKRPEVSARAAILIDARSGEVIYAKDTDTPYPVASMSKMMTEYLVLEHIRNGALTWEEHVTVSRKAAHTTGASIAIQEGDQLRVRDLFIGMALPSANNAAVALAEHIAGSETEFVRMMNNKARELGLSSYTQFVNATGLTEEATGRNTMMTAADVAALAFHLVNDFPEILDYSAVQAYELEFRDLSVFSTNDMLHSTNPSYHVQGLDGLKTGYTAAAGYCFTGTAARDGKRLISVVMGSPTTEARFMDTKALMSYGYHDSPSLSYYIHRLFSRAQSTWMQIGRLS</sequence>
<evidence type="ECO:0000256" key="6">
    <source>
        <dbReference type="ARBA" id="ARBA00023316"/>
    </source>
</evidence>
<dbReference type="GO" id="GO:0071555">
    <property type="term" value="P:cell wall organization"/>
    <property type="evidence" value="ECO:0007669"/>
    <property type="project" value="UniProtKB-KW"/>
</dbReference>
<accession>A0A268EVP7</accession>
<evidence type="ECO:0000256" key="9">
    <source>
        <dbReference type="RuleBase" id="RU004016"/>
    </source>
</evidence>
<feature type="domain" description="Peptidase S11 D-alanyl-D-alanine carboxypeptidase A N-terminal" evidence="10">
    <location>
        <begin position="37"/>
        <end position="275"/>
    </location>
</feature>
<evidence type="ECO:0000256" key="4">
    <source>
        <dbReference type="ARBA" id="ARBA00022960"/>
    </source>
</evidence>
<dbReference type="OrthoDB" id="9791132at2"/>
<comment type="caution">
    <text evidence="11">The sequence shown here is derived from an EMBL/GenBank/DDBJ whole genome shotgun (WGS) entry which is preliminary data.</text>
</comment>
<dbReference type="PRINTS" id="PR00725">
    <property type="entry name" value="DADACBPTASE1"/>
</dbReference>
<evidence type="ECO:0000256" key="5">
    <source>
        <dbReference type="ARBA" id="ARBA00022984"/>
    </source>
</evidence>
<dbReference type="SUPFAM" id="SSF56601">
    <property type="entry name" value="beta-lactamase/transpeptidase-like"/>
    <property type="match status" value="1"/>
</dbReference>
<dbReference type="InterPro" id="IPR001967">
    <property type="entry name" value="Peptidase_S11_N"/>
</dbReference>
<dbReference type="GO" id="GO:0006508">
    <property type="term" value="P:proteolysis"/>
    <property type="evidence" value="ECO:0007669"/>
    <property type="project" value="InterPro"/>
</dbReference>
<evidence type="ECO:0000313" key="11">
    <source>
        <dbReference type="EMBL" id="PAD77164.1"/>
    </source>
</evidence>
<dbReference type="InterPro" id="IPR012338">
    <property type="entry name" value="Beta-lactam/transpept-like"/>
</dbReference>
<dbReference type="Gene3D" id="3.40.710.10">
    <property type="entry name" value="DD-peptidase/beta-lactamase superfamily"/>
    <property type="match status" value="1"/>
</dbReference>
<feature type="binding site" evidence="8">
    <location>
        <position position="245"/>
    </location>
    <ligand>
        <name>substrate</name>
    </ligand>
</feature>
<proteinExistence type="inferred from homology"/>
<evidence type="ECO:0000256" key="7">
    <source>
        <dbReference type="PIRSR" id="PIRSR618044-1"/>
    </source>
</evidence>
<dbReference type="GO" id="GO:0009252">
    <property type="term" value="P:peptidoglycan biosynthetic process"/>
    <property type="evidence" value="ECO:0007669"/>
    <property type="project" value="UniProtKB-KW"/>
</dbReference>
<dbReference type="PANTHER" id="PTHR21581">
    <property type="entry name" value="D-ALANYL-D-ALANINE CARBOXYPEPTIDASE"/>
    <property type="match status" value="1"/>
</dbReference>
<dbReference type="GO" id="GO:0008360">
    <property type="term" value="P:regulation of cell shape"/>
    <property type="evidence" value="ECO:0007669"/>
    <property type="project" value="UniProtKB-KW"/>
</dbReference>
<evidence type="ECO:0000256" key="2">
    <source>
        <dbReference type="ARBA" id="ARBA00022729"/>
    </source>
</evidence>
<protein>
    <recommendedName>
        <fullName evidence="10">Peptidase S11 D-alanyl-D-alanine carboxypeptidase A N-terminal domain-containing protein</fullName>
    </recommendedName>
</protein>
<dbReference type="AlphaFoldDB" id="A0A268EVP7"/>